<dbReference type="InterPro" id="IPR023842">
    <property type="entry name" value="Bacillithiol_biosynth_BshB1"/>
</dbReference>
<comment type="caution">
    <text evidence="1">The sequence shown here is derived from an EMBL/GenBank/DDBJ whole genome shotgun (WGS) entry which is preliminary data.</text>
</comment>
<dbReference type="PANTHER" id="PTHR12993">
    <property type="entry name" value="N-ACETYLGLUCOSAMINYL-PHOSPHATIDYLINOSITOL DE-N-ACETYLASE-RELATED"/>
    <property type="match status" value="1"/>
</dbReference>
<dbReference type="Gene3D" id="3.40.50.10320">
    <property type="entry name" value="LmbE-like"/>
    <property type="match status" value="1"/>
</dbReference>
<dbReference type="Pfam" id="PF02585">
    <property type="entry name" value="PIG-L"/>
    <property type="match status" value="1"/>
</dbReference>
<accession>A0A7V1PUJ3</accession>
<proteinExistence type="predicted"/>
<dbReference type="AlphaFoldDB" id="A0A7V1PUJ3"/>
<name>A0A7V1PUJ3_CALAY</name>
<protein>
    <submittedName>
        <fullName evidence="1">Bacillithiol biosynthesis deacetylase BshB1</fullName>
    </submittedName>
</protein>
<evidence type="ECO:0000313" key="1">
    <source>
        <dbReference type="EMBL" id="HED10407.1"/>
    </source>
</evidence>
<dbReference type="InterPro" id="IPR024078">
    <property type="entry name" value="LmbE-like_dom_sf"/>
</dbReference>
<dbReference type="EMBL" id="DRLD01000189">
    <property type="protein sequence ID" value="HED10407.1"/>
    <property type="molecule type" value="Genomic_DNA"/>
</dbReference>
<dbReference type="GO" id="GO:0071793">
    <property type="term" value="P:bacillithiol biosynthetic process"/>
    <property type="evidence" value="ECO:0007669"/>
    <property type="project" value="InterPro"/>
</dbReference>
<organism evidence="1">
    <name type="scientific">Caldithrix abyssi</name>
    <dbReference type="NCBI Taxonomy" id="187145"/>
    <lineage>
        <taxon>Bacteria</taxon>
        <taxon>Pseudomonadati</taxon>
        <taxon>Calditrichota</taxon>
        <taxon>Calditrichia</taxon>
        <taxon>Calditrichales</taxon>
        <taxon>Calditrichaceae</taxon>
        <taxon>Caldithrix</taxon>
    </lineage>
</organism>
<reference evidence="1" key="1">
    <citation type="journal article" date="2020" name="mSystems">
        <title>Genome- and Community-Level Interaction Insights into Carbon Utilization and Element Cycling Functions of Hydrothermarchaeota in Hydrothermal Sediment.</title>
        <authorList>
            <person name="Zhou Z."/>
            <person name="Liu Y."/>
            <person name="Xu W."/>
            <person name="Pan J."/>
            <person name="Luo Z.H."/>
            <person name="Li M."/>
        </authorList>
    </citation>
    <scope>NUCLEOTIDE SEQUENCE [LARGE SCALE GENOMIC DNA]</scope>
    <source>
        <strain evidence="1">HyVt-456</strain>
    </source>
</reference>
<dbReference type="NCBIfam" id="TIGR04001">
    <property type="entry name" value="thiol_BshB1"/>
    <property type="match status" value="1"/>
</dbReference>
<sequence length="280" mass="31537">MCKPAIMWVRTIVCLISNSRSTLLSTHFIIRKKRKTRPPVPRGRITMPIDVLAFGPHPDDVELFCGGLLLKLKKQGYRTAIADMTRGELGTRGTVEIRAAEAAEAARILKADQRLNLDIADGGVRAEDGQKSKVVEVLRRLRPRIVLAPYFQDRHPDHVQGARLIEEAVFLSGVAKWHPGLEPWRPHAVIHYFMHRVDSPSFIVDISGEMEEKLRAVKAYKSQFHDPASAEPETYISSPAFLESVKTRAAYFGFKIGVEYGEPFFVKSPLRIDNIMTLVP</sequence>
<dbReference type="Proteomes" id="UP000886005">
    <property type="component" value="Unassembled WGS sequence"/>
</dbReference>
<dbReference type="SUPFAM" id="SSF102588">
    <property type="entry name" value="LmbE-like"/>
    <property type="match status" value="1"/>
</dbReference>
<dbReference type="GO" id="GO:0016811">
    <property type="term" value="F:hydrolase activity, acting on carbon-nitrogen (but not peptide) bonds, in linear amides"/>
    <property type="evidence" value="ECO:0007669"/>
    <property type="project" value="TreeGrafter"/>
</dbReference>
<dbReference type="InterPro" id="IPR003737">
    <property type="entry name" value="GlcNAc_PI_deacetylase-related"/>
</dbReference>
<dbReference type="PANTHER" id="PTHR12993:SF30">
    <property type="entry name" value="N-ACETYL-ALPHA-D-GLUCOSAMINYL L-MALATE DEACETYLASE 1"/>
    <property type="match status" value="1"/>
</dbReference>
<gene>
    <name evidence="1" type="primary">bshB1</name>
    <name evidence="1" type="ORF">ENJ10_06940</name>
</gene>
<dbReference type="GO" id="GO:0019213">
    <property type="term" value="F:deacetylase activity"/>
    <property type="evidence" value="ECO:0007669"/>
    <property type="project" value="InterPro"/>
</dbReference>